<dbReference type="AlphaFoldDB" id="A0A0A9H6F9"/>
<reference evidence="1" key="1">
    <citation type="submission" date="2014-09" db="EMBL/GenBank/DDBJ databases">
        <authorList>
            <person name="Magalhaes I.L.F."/>
            <person name="Oliveira U."/>
            <person name="Santos F.R."/>
            <person name="Vidigal T.H.D.A."/>
            <person name="Brescovit A.D."/>
            <person name="Santos A.J."/>
        </authorList>
    </citation>
    <scope>NUCLEOTIDE SEQUENCE</scope>
    <source>
        <tissue evidence="1">Shoot tissue taken approximately 20 cm above the soil surface</tissue>
    </source>
</reference>
<name>A0A0A9H6F9_ARUDO</name>
<proteinExistence type="predicted"/>
<reference evidence="1" key="2">
    <citation type="journal article" date="2015" name="Data Brief">
        <title>Shoot transcriptome of the giant reed, Arundo donax.</title>
        <authorList>
            <person name="Barrero R.A."/>
            <person name="Guerrero F.D."/>
            <person name="Moolhuijzen P."/>
            <person name="Goolsby J.A."/>
            <person name="Tidwell J."/>
            <person name="Bellgard S.E."/>
            <person name="Bellgard M.I."/>
        </authorList>
    </citation>
    <scope>NUCLEOTIDE SEQUENCE</scope>
    <source>
        <tissue evidence="1">Shoot tissue taken approximately 20 cm above the soil surface</tissue>
    </source>
</reference>
<accession>A0A0A9H6F9</accession>
<dbReference type="EMBL" id="GBRH01165564">
    <property type="protein sequence ID" value="JAE32332.1"/>
    <property type="molecule type" value="Transcribed_RNA"/>
</dbReference>
<evidence type="ECO:0000313" key="1">
    <source>
        <dbReference type="EMBL" id="JAE32332.1"/>
    </source>
</evidence>
<organism evidence="1">
    <name type="scientific">Arundo donax</name>
    <name type="common">Giant reed</name>
    <name type="synonym">Donax arundinaceus</name>
    <dbReference type="NCBI Taxonomy" id="35708"/>
    <lineage>
        <taxon>Eukaryota</taxon>
        <taxon>Viridiplantae</taxon>
        <taxon>Streptophyta</taxon>
        <taxon>Embryophyta</taxon>
        <taxon>Tracheophyta</taxon>
        <taxon>Spermatophyta</taxon>
        <taxon>Magnoliopsida</taxon>
        <taxon>Liliopsida</taxon>
        <taxon>Poales</taxon>
        <taxon>Poaceae</taxon>
        <taxon>PACMAD clade</taxon>
        <taxon>Arundinoideae</taxon>
        <taxon>Arundineae</taxon>
        <taxon>Arundo</taxon>
    </lineage>
</organism>
<sequence length="75" mass="8318">MEARMPKFGDNSTYRVPHHMFCLQLSKCSLFLFTSVDIAAVIIIDVEEVEAAVAQAECVHCRLVLIPGEGPVLAW</sequence>
<protein>
    <submittedName>
        <fullName evidence="1">Uncharacterized protein</fullName>
    </submittedName>
</protein>